<proteinExistence type="predicted"/>
<evidence type="ECO:0000313" key="2">
    <source>
        <dbReference type="EMBL" id="CAB4157414.1"/>
    </source>
</evidence>
<feature type="coiled-coil region" evidence="1">
    <location>
        <begin position="33"/>
        <end position="67"/>
    </location>
</feature>
<organism evidence="2">
    <name type="scientific">uncultured Caudovirales phage</name>
    <dbReference type="NCBI Taxonomy" id="2100421"/>
    <lineage>
        <taxon>Viruses</taxon>
        <taxon>Duplodnaviria</taxon>
        <taxon>Heunggongvirae</taxon>
        <taxon>Uroviricota</taxon>
        <taxon>Caudoviricetes</taxon>
        <taxon>Peduoviridae</taxon>
        <taxon>Maltschvirus</taxon>
        <taxon>Maltschvirus maltsch</taxon>
    </lineage>
</organism>
<reference evidence="2" key="1">
    <citation type="submission" date="2020-04" db="EMBL/GenBank/DDBJ databases">
        <authorList>
            <person name="Chiriac C."/>
            <person name="Salcher M."/>
            <person name="Ghai R."/>
            <person name="Kavagutti S V."/>
        </authorList>
    </citation>
    <scope>NUCLEOTIDE SEQUENCE</scope>
</reference>
<sequence length="69" mass="8079">MNNKINLDFKDILTYGSFIVSLTVAYYTHEVRIVKLESEIAQDRAMVNEIKLELKEIKADIKELLKHIK</sequence>
<keyword evidence="1" id="KW-0175">Coiled coil</keyword>
<evidence type="ECO:0000256" key="1">
    <source>
        <dbReference type="SAM" id="Coils"/>
    </source>
</evidence>
<name>A0A6J5NQ57_9CAUD</name>
<gene>
    <name evidence="2" type="ORF">UFOVP683_22</name>
</gene>
<dbReference type="EMBL" id="LR796653">
    <property type="protein sequence ID" value="CAB4157414.1"/>
    <property type="molecule type" value="Genomic_DNA"/>
</dbReference>
<protein>
    <submittedName>
        <fullName evidence="2">Uncharacterized protein</fullName>
    </submittedName>
</protein>
<accession>A0A6J5NQ57</accession>